<keyword evidence="3" id="KW-0677">Repeat</keyword>
<dbReference type="SMART" id="SM00184">
    <property type="entry name" value="RING"/>
    <property type="match status" value="2"/>
</dbReference>
<dbReference type="SUPFAM" id="SSF57850">
    <property type="entry name" value="RING/U-box"/>
    <property type="match status" value="2"/>
</dbReference>
<organism evidence="10 11">
    <name type="scientific">Aureobasidium pullulans EXF-150</name>
    <dbReference type="NCBI Taxonomy" id="1043002"/>
    <lineage>
        <taxon>Eukaryota</taxon>
        <taxon>Fungi</taxon>
        <taxon>Dikarya</taxon>
        <taxon>Ascomycota</taxon>
        <taxon>Pezizomycotina</taxon>
        <taxon>Dothideomycetes</taxon>
        <taxon>Dothideomycetidae</taxon>
        <taxon>Dothideales</taxon>
        <taxon>Saccotheciaceae</taxon>
        <taxon>Aureobasidium</taxon>
    </lineage>
</organism>
<dbReference type="GeneID" id="40751249"/>
<sequence length="349" mass="39229">MSNPAKQSGECQACLDNKELIVLPCGHASFCSECTIRRFSNITESRPATCLVCSSAVPLDSLRSILPVDLYAKLEADLHEWSVPGPQRLYCPNTACTKFIHPSDYKGHQCPFCAVKICICKCLAHEGECADPFKETREFVDSANSQQCSVCGNLVERHQGCQHMICVKCDHHFCILCARDWNLCRASCEGSTADANINHGEHTETIRSLLNRLLVAMVMGREYLARLNGGTTPGFIGFSMRVVRFARLDADLDRHVPVAMMHSMDQLERYLERRPLRARPERDGYYDMMQDWLEESALIPLREFANADFLETEAGWASSIKTLYDGEMDVRGRNNLILIITGDLRASLP</sequence>
<dbReference type="InterPro" id="IPR013083">
    <property type="entry name" value="Znf_RING/FYVE/PHD"/>
</dbReference>
<dbReference type="InterPro" id="IPR017907">
    <property type="entry name" value="Znf_RING_CS"/>
</dbReference>
<dbReference type="Gene3D" id="3.30.40.10">
    <property type="entry name" value="Zinc/RING finger domain, C3HC4 (zinc finger)"/>
    <property type="match status" value="1"/>
</dbReference>
<evidence type="ECO:0000256" key="7">
    <source>
        <dbReference type="PROSITE-ProRule" id="PRU00175"/>
    </source>
</evidence>
<reference evidence="10 11" key="1">
    <citation type="journal article" date="2014" name="BMC Genomics">
        <title>Genome sequencing of four Aureobasidium pullulans varieties: biotechnological potential, stress tolerance, and description of new species.</title>
        <authorList>
            <person name="Gostin Ar C."/>
            <person name="Ohm R.A."/>
            <person name="Kogej T."/>
            <person name="Sonjak S."/>
            <person name="Turk M."/>
            <person name="Zajc J."/>
            <person name="Zalar P."/>
            <person name="Grube M."/>
            <person name="Sun H."/>
            <person name="Han J."/>
            <person name="Sharma A."/>
            <person name="Chiniquy J."/>
            <person name="Ngan C.Y."/>
            <person name="Lipzen A."/>
            <person name="Barry K."/>
            <person name="Grigoriev I.V."/>
            <person name="Gunde-Cimerman N."/>
        </authorList>
    </citation>
    <scope>NUCLEOTIDE SEQUENCE [LARGE SCALE GENOMIC DNA]</scope>
    <source>
        <strain evidence="10 11">EXF-150</strain>
    </source>
</reference>
<evidence type="ECO:0000256" key="4">
    <source>
        <dbReference type="ARBA" id="ARBA00022771"/>
    </source>
</evidence>
<dbReference type="Gene3D" id="1.20.120.1750">
    <property type="match status" value="1"/>
</dbReference>
<keyword evidence="5" id="KW-0833">Ubl conjugation pathway</keyword>
<evidence type="ECO:0000313" key="11">
    <source>
        <dbReference type="Proteomes" id="UP000030706"/>
    </source>
</evidence>
<dbReference type="GO" id="GO:0016567">
    <property type="term" value="P:protein ubiquitination"/>
    <property type="evidence" value="ECO:0007669"/>
    <property type="project" value="InterPro"/>
</dbReference>
<name>A0A074X7G0_AURPU</name>
<keyword evidence="2" id="KW-0479">Metal-binding</keyword>
<evidence type="ECO:0000256" key="1">
    <source>
        <dbReference type="ARBA" id="ARBA00022679"/>
    </source>
</evidence>
<accession>A0A074X7G0</accession>
<protein>
    <recommendedName>
        <fullName evidence="12">RING-type domain-containing protein</fullName>
    </recommendedName>
</protein>
<dbReference type="HOGENOM" id="CLU_794495_0_0_1"/>
<keyword evidence="4 7" id="KW-0863">Zinc-finger</keyword>
<dbReference type="Pfam" id="PF13920">
    <property type="entry name" value="zf-C3HC4_3"/>
    <property type="match status" value="1"/>
</dbReference>
<dbReference type="InterPro" id="IPR044066">
    <property type="entry name" value="TRIAD_supradom"/>
</dbReference>
<dbReference type="EMBL" id="KL584992">
    <property type="protein sequence ID" value="KEQ81323.1"/>
    <property type="molecule type" value="Genomic_DNA"/>
</dbReference>
<dbReference type="PANTHER" id="PTHR11685">
    <property type="entry name" value="RBR FAMILY RING FINGER AND IBR DOMAIN-CONTAINING"/>
    <property type="match status" value="1"/>
</dbReference>
<evidence type="ECO:0000256" key="3">
    <source>
        <dbReference type="ARBA" id="ARBA00022737"/>
    </source>
</evidence>
<dbReference type="AlphaFoldDB" id="A0A074X7G0"/>
<dbReference type="Proteomes" id="UP000030706">
    <property type="component" value="Unassembled WGS sequence"/>
</dbReference>
<feature type="domain" description="RING-type" evidence="8">
    <location>
        <begin position="11"/>
        <end position="54"/>
    </location>
</feature>
<dbReference type="Pfam" id="PF22191">
    <property type="entry name" value="IBR_1"/>
    <property type="match status" value="1"/>
</dbReference>
<keyword evidence="6" id="KW-0862">Zinc</keyword>
<dbReference type="InterPro" id="IPR001841">
    <property type="entry name" value="Znf_RING"/>
</dbReference>
<dbReference type="PROSITE" id="PS51873">
    <property type="entry name" value="TRIAD"/>
    <property type="match status" value="1"/>
</dbReference>
<keyword evidence="1" id="KW-0808">Transferase</keyword>
<evidence type="ECO:0000259" key="8">
    <source>
        <dbReference type="PROSITE" id="PS50089"/>
    </source>
</evidence>
<dbReference type="STRING" id="1043002.A0A074X7G0"/>
<dbReference type="GO" id="GO:0004842">
    <property type="term" value="F:ubiquitin-protein transferase activity"/>
    <property type="evidence" value="ECO:0007669"/>
    <property type="project" value="InterPro"/>
</dbReference>
<evidence type="ECO:0000259" key="9">
    <source>
        <dbReference type="PROSITE" id="PS51873"/>
    </source>
</evidence>
<evidence type="ECO:0000256" key="2">
    <source>
        <dbReference type="ARBA" id="ARBA00022723"/>
    </source>
</evidence>
<evidence type="ECO:0000313" key="10">
    <source>
        <dbReference type="EMBL" id="KEQ81323.1"/>
    </source>
</evidence>
<evidence type="ECO:0000256" key="6">
    <source>
        <dbReference type="ARBA" id="ARBA00022833"/>
    </source>
</evidence>
<dbReference type="GO" id="GO:0008270">
    <property type="term" value="F:zinc ion binding"/>
    <property type="evidence" value="ECO:0007669"/>
    <property type="project" value="UniProtKB-KW"/>
</dbReference>
<proteinExistence type="predicted"/>
<dbReference type="RefSeq" id="XP_029757510.1">
    <property type="nucleotide sequence ID" value="XM_029908943.1"/>
</dbReference>
<keyword evidence="11" id="KW-1185">Reference proteome</keyword>
<evidence type="ECO:0008006" key="12">
    <source>
        <dbReference type="Google" id="ProtNLM"/>
    </source>
</evidence>
<gene>
    <name evidence="10" type="ORF">M438DRAFT_383567</name>
</gene>
<dbReference type="PROSITE" id="PS50089">
    <property type="entry name" value="ZF_RING_2"/>
    <property type="match status" value="1"/>
</dbReference>
<dbReference type="PROSITE" id="PS00518">
    <property type="entry name" value="ZF_RING_1"/>
    <property type="match status" value="1"/>
</dbReference>
<evidence type="ECO:0000256" key="5">
    <source>
        <dbReference type="ARBA" id="ARBA00022786"/>
    </source>
</evidence>
<feature type="domain" description="RING-type" evidence="9">
    <location>
        <begin position="7"/>
        <end position="195"/>
    </location>
</feature>
<dbReference type="InterPro" id="IPR031127">
    <property type="entry name" value="E3_UB_ligase_RBR"/>
</dbReference>